<dbReference type="STRING" id="400682.A0A1X7TYI5"/>
<dbReference type="InParanoid" id="A0A1X7TYI5"/>
<dbReference type="InterPro" id="IPR012340">
    <property type="entry name" value="NA-bd_OB-fold"/>
</dbReference>
<accession>A0A1X7TYI5</accession>
<organism evidence="2">
    <name type="scientific">Amphimedon queenslandica</name>
    <name type="common">Sponge</name>
    <dbReference type="NCBI Taxonomy" id="400682"/>
    <lineage>
        <taxon>Eukaryota</taxon>
        <taxon>Metazoa</taxon>
        <taxon>Porifera</taxon>
        <taxon>Demospongiae</taxon>
        <taxon>Heteroscleromorpha</taxon>
        <taxon>Haplosclerida</taxon>
        <taxon>Niphatidae</taxon>
        <taxon>Amphimedon</taxon>
    </lineage>
</organism>
<comment type="function">
    <text evidence="1">DNA-dependent RNA polymerase catalyzes the transcription of DNA into RNA using the four ribonucleoside triphosphates as substrates. Common component of RNA polymerases I, II and III which synthesize ribosomal RNA precursors, mRNA precursors and many functional non-coding RNAs, and small RNAs, such as 5S rRNA and tRNAs, respectively.</text>
</comment>
<dbReference type="Gene3D" id="2.40.50.140">
    <property type="entry name" value="Nucleic acid-binding proteins"/>
    <property type="match status" value="1"/>
</dbReference>
<dbReference type="GO" id="GO:0003899">
    <property type="term" value="F:DNA-directed RNA polymerase activity"/>
    <property type="evidence" value="ECO:0007669"/>
    <property type="project" value="InterPro"/>
</dbReference>
<evidence type="ECO:0000313" key="2">
    <source>
        <dbReference type="EnsemblMetazoa" id="Aqu2.1.20477_001"/>
    </source>
</evidence>
<protein>
    <submittedName>
        <fullName evidence="2">Uncharacterized protein</fullName>
    </submittedName>
</protein>
<dbReference type="SUPFAM" id="SSF50249">
    <property type="entry name" value="Nucleic acid-binding proteins"/>
    <property type="match status" value="1"/>
</dbReference>
<name>A0A1X7TYI5_AMPQE</name>
<dbReference type="GO" id="GO:0006351">
    <property type="term" value="P:DNA-templated transcription"/>
    <property type="evidence" value="ECO:0007669"/>
    <property type="project" value="InterPro"/>
</dbReference>
<dbReference type="InterPro" id="IPR005570">
    <property type="entry name" value="RPABC3"/>
</dbReference>
<dbReference type="AlphaFoldDB" id="A0A1X7TYI5"/>
<reference evidence="2" key="1">
    <citation type="submission" date="2017-05" db="UniProtKB">
        <authorList>
            <consortium name="EnsemblMetazoa"/>
        </authorList>
    </citation>
    <scope>IDENTIFICATION</scope>
</reference>
<sequence>MDLILDVNTQLYPVSLGDKFRLLLTTTLREDGLLWDRMVLLCCWLLDSSATVAAAPITSQRGFTVQ</sequence>
<evidence type="ECO:0000256" key="1">
    <source>
        <dbReference type="ARBA" id="ARBA00044496"/>
    </source>
</evidence>
<dbReference type="Pfam" id="PF03870">
    <property type="entry name" value="RNA_pol_Rpb8"/>
    <property type="match status" value="1"/>
</dbReference>
<dbReference type="EnsemblMetazoa" id="Aqu2.1.20477_001">
    <property type="protein sequence ID" value="Aqu2.1.20477_001"/>
    <property type="gene ID" value="Aqu2.1.20477"/>
</dbReference>
<proteinExistence type="predicted"/>